<dbReference type="Pfam" id="PF00398">
    <property type="entry name" value="RrnaAD"/>
    <property type="match status" value="1"/>
</dbReference>
<dbReference type="PANTHER" id="PTHR11727">
    <property type="entry name" value="DIMETHYLADENOSINE TRANSFERASE"/>
    <property type="match status" value="1"/>
</dbReference>
<dbReference type="EMBL" id="JAQFWQ010000035">
    <property type="protein sequence ID" value="MDA2811742.1"/>
    <property type="molecule type" value="Genomic_DNA"/>
</dbReference>
<name>A0ABT4U464_9ACTN</name>
<keyword evidence="4 5" id="KW-0694">RNA-binding</keyword>
<sequence length="296" mass="32618">MAHIHGSGRNGRPAERTPGRSREHAAKNRKGAGARRRTLSQNFLTDPSVARRMVRAADLPDDALVLEPGAGDGMITSLLARGDRRVTAFEVDPHFARRLSERFAAAPRVRVRTADFTAAPAPREPFSVVGNIPYSRTSAIVDWCLRARALRSATLLTQWEYARKRTGASGRWSRLTVLTWPQFEWTLGERVHRGRFHPVPRVDSGVLRIVRRPEPLLPAAALADYRALVEAGFSGVGGSLDASLRRLHRARRVDAALRAAGVERGTVVAFVTPRQWVALSCHLLGIEGDRIAGEAR</sequence>
<feature type="compositionally biased region" description="Basic and acidic residues" evidence="6">
    <location>
        <begin position="12"/>
        <end position="26"/>
    </location>
</feature>
<dbReference type="SUPFAM" id="SSF53335">
    <property type="entry name" value="S-adenosyl-L-methionine-dependent methyltransferases"/>
    <property type="match status" value="1"/>
</dbReference>
<feature type="compositionally biased region" description="Basic residues" evidence="6">
    <location>
        <begin position="27"/>
        <end position="38"/>
    </location>
</feature>
<evidence type="ECO:0000313" key="9">
    <source>
        <dbReference type="Proteomes" id="UP001527866"/>
    </source>
</evidence>
<keyword evidence="1 5" id="KW-0489">Methyltransferase</keyword>
<feature type="binding site" evidence="5">
    <location>
        <position position="44"/>
    </location>
    <ligand>
        <name>S-adenosyl-L-methionine</name>
        <dbReference type="ChEBI" id="CHEBI:59789"/>
    </ligand>
</feature>
<feature type="binding site" evidence="5">
    <location>
        <position position="69"/>
    </location>
    <ligand>
        <name>S-adenosyl-L-methionine</name>
        <dbReference type="ChEBI" id="CHEBI:59789"/>
    </ligand>
</feature>
<keyword evidence="3 5" id="KW-0949">S-adenosyl-L-methionine</keyword>
<evidence type="ECO:0000259" key="7">
    <source>
        <dbReference type="SMART" id="SM00650"/>
    </source>
</evidence>
<dbReference type="PROSITE" id="PS01131">
    <property type="entry name" value="RRNA_A_DIMETH"/>
    <property type="match status" value="1"/>
</dbReference>
<proteinExistence type="inferred from homology"/>
<evidence type="ECO:0000256" key="5">
    <source>
        <dbReference type="PROSITE-ProRule" id="PRU01026"/>
    </source>
</evidence>
<dbReference type="SMART" id="SM00650">
    <property type="entry name" value="rADc"/>
    <property type="match status" value="1"/>
</dbReference>
<feature type="region of interest" description="Disordered" evidence="6">
    <location>
        <begin position="1"/>
        <end position="42"/>
    </location>
</feature>
<gene>
    <name evidence="8" type="primary">erm</name>
    <name evidence="8" type="ORF">O4J56_13960</name>
</gene>
<dbReference type="PROSITE" id="PS51689">
    <property type="entry name" value="SAM_RNA_A_N6_MT"/>
    <property type="match status" value="1"/>
</dbReference>
<accession>A0ABT4U464</accession>
<comment type="caution">
    <text evidence="8">The sequence shown here is derived from an EMBL/GenBank/DDBJ whole genome shotgun (WGS) entry which is preliminary data.</text>
</comment>
<feature type="domain" description="Ribosomal RNA adenine methylase transferase N-terminal" evidence="7">
    <location>
        <begin position="49"/>
        <end position="213"/>
    </location>
</feature>
<dbReference type="InterPro" id="IPR029063">
    <property type="entry name" value="SAM-dependent_MTases_sf"/>
</dbReference>
<evidence type="ECO:0000256" key="3">
    <source>
        <dbReference type="ARBA" id="ARBA00022691"/>
    </source>
</evidence>
<feature type="binding site" evidence="5">
    <location>
        <position position="131"/>
    </location>
    <ligand>
        <name>S-adenosyl-L-methionine</name>
        <dbReference type="ChEBI" id="CHEBI:59789"/>
    </ligand>
</feature>
<protein>
    <submittedName>
        <fullName evidence="8">ErmE/ErmH/ErmO/ErmR family 23S rRNA (Adenine(2058)-N(6))-methyltransferase</fullName>
    </submittedName>
</protein>
<reference evidence="8 9" key="1">
    <citation type="submission" date="2023-01" db="EMBL/GenBank/DDBJ databases">
        <title>Draft genome sequence of Nocardiopsis sp. RSe5-2 isolated from halophytes.</title>
        <authorList>
            <person name="Duangmal K."/>
            <person name="Chantavorakit T."/>
        </authorList>
    </citation>
    <scope>NUCLEOTIDE SEQUENCE [LARGE SCALE GENOMIC DNA]</scope>
    <source>
        <strain evidence="8 9">RSe5-2</strain>
    </source>
</reference>
<evidence type="ECO:0000256" key="2">
    <source>
        <dbReference type="ARBA" id="ARBA00022679"/>
    </source>
</evidence>
<dbReference type="Gene3D" id="3.40.50.150">
    <property type="entry name" value="Vaccinia Virus protein VP39"/>
    <property type="match status" value="1"/>
</dbReference>
<evidence type="ECO:0000256" key="6">
    <source>
        <dbReference type="SAM" id="MobiDB-lite"/>
    </source>
</evidence>
<dbReference type="PANTHER" id="PTHR11727:SF7">
    <property type="entry name" value="DIMETHYLADENOSINE TRANSFERASE-RELATED"/>
    <property type="match status" value="1"/>
</dbReference>
<dbReference type="NCBIfam" id="NF000499">
    <property type="entry name" value="Erm23S_rRNA_broad"/>
    <property type="match status" value="1"/>
</dbReference>
<dbReference type="CDD" id="cd02440">
    <property type="entry name" value="AdoMet_MTases"/>
    <property type="match status" value="1"/>
</dbReference>
<keyword evidence="2 5" id="KW-0808">Transferase</keyword>
<dbReference type="InterPro" id="IPR020596">
    <property type="entry name" value="rRNA_Ade_Mease_Trfase_CS"/>
</dbReference>
<feature type="binding site" evidence="5">
    <location>
        <position position="42"/>
    </location>
    <ligand>
        <name>S-adenosyl-L-methionine</name>
        <dbReference type="ChEBI" id="CHEBI:59789"/>
    </ligand>
</feature>
<organism evidence="8 9">
    <name type="scientific">Nocardiopsis endophytica</name>
    <dbReference type="NCBI Taxonomy" id="3018445"/>
    <lineage>
        <taxon>Bacteria</taxon>
        <taxon>Bacillati</taxon>
        <taxon>Actinomycetota</taxon>
        <taxon>Actinomycetes</taxon>
        <taxon>Streptosporangiales</taxon>
        <taxon>Nocardiopsidaceae</taxon>
        <taxon>Nocardiopsis</taxon>
    </lineage>
</organism>
<dbReference type="NCBIfam" id="NF000337">
    <property type="entry name" value="erm_SHROVE"/>
    <property type="match status" value="1"/>
</dbReference>
<dbReference type="InterPro" id="IPR001737">
    <property type="entry name" value="KsgA/Erm"/>
</dbReference>
<evidence type="ECO:0000256" key="4">
    <source>
        <dbReference type="ARBA" id="ARBA00022884"/>
    </source>
</evidence>
<comment type="similarity">
    <text evidence="5">Belongs to the class I-like SAM-binding methyltransferase superfamily. rRNA adenine N(6)-methyltransferase family.</text>
</comment>
<evidence type="ECO:0000256" key="1">
    <source>
        <dbReference type="ARBA" id="ARBA00022603"/>
    </source>
</evidence>
<dbReference type="Proteomes" id="UP001527866">
    <property type="component" value="Unassembled WGS sequence"/>
</dbReference>
<feature type="binding site" evidence="5">
    <location>
        <position position="90"/>
    </location>
    <ligand>
        <name>S-adenosyl-L-methionine</name>
        <dbReference type="ChEBI" id="CHEBI:59789"/>
    </ligand>
</feature>
<keyword evidence="9" id="KW-1185">Reference proteome</keyword>
<dbReference type="InterPro" id="IPR020598">
    <property type="entry name" value="rRNA_Ade_methylase_Trfase_N"/>
</dbReference>
<feature type="binding site" evidence="5">
    <location>
        <position position="115"/>
    </location>
    <ligand>
        <name>S-adenosyl-L-methionine</name>
        <dbReference type="ChEBI" id="CHEBI:59789"/>
    </ligand>
</feature>
<evidence type="ECO:0000313" key="8">
    <source>
        <dbReference type="EMBL" id="MDA2811742.1"/>
    </source>
</evidence>